<proteinExistence type="inferred from homology"/>
<dbReference type="Gene3D" id="1.10.150.130">
    <property type="match status" value="1"/>
</dbReference>
<gene>
    <name evidence="9" type="ORF">G4177_06335</name>
</gene>
<dbReference type="EMBL" id="JAAIYO010000001">
    <property type="protein sequence ID" value="MBE4747796.1"/>
    <property type="molecule type" value="Genomic_DNA"/>
</dbReference>
<evidence type="ECO:0000256" key="1">
    <source>
        <dbReference type="ARBA" id="ARBA00008857"/>
    </source>
</evidence>
<evidence type="ECO:0000256" key="5">
    <source>
        <dbReference type="PROSITE-ProRule" id="PRU01248"/>
    </source>
</evidence>
<feature type="domain" description="Tyr recombinase" evidence="7">
    <location>
        <begin position="177"/>
        <end position="397"/>
    </location>
</feature>
<evidence type="ECO:0000313" key="10">
    <source>
        <dbReference type="Proteomes" id="UP001516472"/>
    </source>
</evidence>
<dbReference type="InterPro" id="IPR050090">
    <property type="entry name" value="Tyrosine_recombinase_XerCD"/>
</dbReference>
<evidence type="ECO:0000313" key="9">
    <source>
        <dbReference type="EMBL" id="MBE4747796.1"/>
    </source>
</evidence>
<dbReference type="InterPro" id="IPR013762">
    <property type="entry name" value="Integrase-like_cat_sf"/>
</dbReference>
<dbReference type="PROSITE" id="PS51898">
    <property type="entry name" value="TYR_RECOMBINASE"/>
    <property type="match status" value="1"/>
</dbReference>
<evidence type="ECO:0000259" key="7">
    <source>
        <dbReference type="PROSITE" id="PS51898"/>
    </source>
</evidence>
<feature type="region of interest" description="Disordered" evidence="6">
    <location>
        <begin position="403"/>
        <end position="425"/>
    </location>
</feature>
<accession>A0ABR9PIN7</accession>
<dbReference type="PROSITE" id="PS51900">
    <property type="entry name" value="CB"/>
    <property type="match status" value="1"/>
</dbReference>
<evidence type="ECO:0000256" key="2">
    <source>
        <dbReference type="ARBA" id="ARBA00022908"/>
    </source>
</evidence>
<dbReference type="SUPFAM" id="SSF56349">
    <property type="entry name" value="DNA breaking-rejoining enzymes"/>
    <property type="match status" value="1"/>
</dbReference>
<comment type="caution">
    <text evidence="9">The sequence shown here is derived from an EMBL/GenBank/DDBJ whole genome shotgun (WGS) entry which is preliminary data.</text>
</comment>
<evidence type="ECO:0000256" key="4">
    <source>
        <dbReference type="ARBA" id="ARBA00023172"/>
    </source>
</evidence>
<name>A0ABR9PIN7_9BACT</name>
<dbReference type="CDD" id="cd00796">
    <property type="entry name" value="INT_Rci_Hp1_C"/>
    <property type="match status" value="1"/>
</dbReference>
<dbReference type="RefSeq" id="WP_193347152.1">
    <property type="nucleotide sequence ID" value="NZ_CBCSIP010000428.1"/>
</dbReference>
<keyword evidence="2" id="KW-0229">DNA integration</keyword>
<dbReference type="InterPro" id="IPR002104">
    <property type="entry name" value="Integrase_catalytic"/>
</dbReference>
<keyword evidence="3 5" id="KW-0238">DNA-binding</keyword>
<feature type="domain" description="Core-binding (CB)" evidence="8">
    <location>
        <begin position="76"/>
        <end position="154"/>
    </location>
</feature>
<dbReference type="Gene3D" id="1.10.443.10">
    <property type="entry name" value="Intergrase catalytic core"/>
    <property type="match status" value="1"/>
</dbReference>
<keyword evidence="4" id="KW-0233">DNA recombination</keyword>
<dbReference type="Proteomes" id="UP001516472">
    <property type="component" value="Unassembled WGS sequence"/>
</dbReference>
<keyword evidence="10" id="KW-1185">Reference proteome</keyword>
<dbReference type="InterPro" id="IPR044068">
    <property type="entry name" value="CB"/>
</dbReference>
<comment type="similarity">
    <text evidence="1">Belongs to the 'phage' integrase family.</text>
</comment>
<dbReference type="Pfam" id="PF00589">
    <property type="entry name" value="Phage_integrase"/>
    <property type="match status" value="2"/>
</dbReference>
<evidence type="ECO:0000256" key="3">
    <source>
        <dbReference type="ARBA" id="ARBA00023125"/>
    </source>
</evidence>
<protein>
    <submittedName>
        <fullName evidence="9">Tyrosine-type recombinase/integrase</fullName>
    </submittedName>
</protein>
<dbReference type="PANTHER" id="PTHR30349">
    <property type="entry name" value="PHAGE INTEGRASE-RELATED"/>
    <property type="match status" value="1"/>
</dbReference>
<organism evidence="9 10">
    <name type="scientific">Corallococcus soli</name>
    <dbReference type="NCBI Taxonomy" id="2710757"/>
    <lineage>
        <taxon>Bacteria</taxon>
        <taxon>Pseudomonadati</taxon>
        <taxon>Myxococcota</taxon>
        <taxon>Myxococcia</taxon>
        <taxon>Myxococcales</taxon>
        <taxon>Cystobacterineae</taxon>
        <taxon>Myxococcaceae</taxon>
        <taxon>Corallococcus</taxon>
    </lineage>
</organism>
<dbReference type="InterPro" id="IPR053876">
    <property type="entry name" value="Phage_int_M"/>
</dbReference>
<dbReference type="Pfam" id="PF22022">
    <property type="entry name" value="Phage_int_M"/>
    <property type="match status" value="1"/>
</dbReference>
<evidence type="ECO:0000259" key="8">
    <source>
        <dbReference type="PROSITE" id="PS51900"/>
    </source>
</evidence>
<evidence type="ECO:0000256" key="6">
    <source>
        <dbReference type="SAM" id="MobiDB-lite"/>
    </source>
</evidence>
<sequence length="425" mass="47776">MTRAYFRHKRGVPRTARKLAPDNGTWWVDYRDALGERRQERTTALRQTEAERMAHELAGKAERQRKGLEVAGPAPTTFGQVARQYRDSIRHLASYPDVDAQLRLYLEPVLGRRLMGDITPADVEACVGRYREQLAPATLKGLQLRIGAVYRWATRKAKVYRGENPVLEAAKVEVPERQPRCLTVEQLEQLFEAAGSDRVIHVFAALTGMRKGEVAGLRWELVDLTRGLITVRYSYNLPRTKGRKDRIIPIHPDLAPALQQLRAEATSKWVFPNPVGGMRTEAGWDAAKNFKAALVRAGLVKGYEYNCVTRGKRESCGFREVRPVKKPACCPQCGMRLWPTGIPLDFAFKDLRSTFATHLAELGDLRLVQRLLGHARPDITERAYAAARVDYLRQGVEGLRLTRDKSGTQGGKLRTGEGLLNGKGE</sequence>
<reference evidence="9 10" key="1">
    <citation type="submission" date="2020-02" db="EMBL/GenBank/DDBJ databases">
        <authorList>
            <person name="Babadi Z.K."/>
            <person name="Risdian C."/>
            <person name="Ebrahimipour G.H."/>
            <person name="Wink J."/>
        </authorList>
    </citation>
    <scope>NUCLEOTIDE SEQUENCE [LARGE SCALE GENOMIC DNA]</scope>
    <source>
        <strain evidence="9 10">ZKHCc1 1396</strain>
    </source>
</reference>
<dbReference type="PANTHER" id="PTHR30349:SF64">
    <property type="entry name" value="PROPHAGE INTEGRASE INTD-RELATED"/>
    <property type="match status" value="1"/>
</dbReference>
<dbReference type="InterPro" id="IPR011010">
    <property type="entry name" value="DNA_brk_join_enz"/>
</dbReference>
<dbReference type="InterPro" id="IPR010998">
    <property type="entry name" value="Integrase_recombinase_N"/>
</dbReference>